<organism evidence="3 4">
    <name type="scientific">Lupinus albus</name>
    <name type="common">White lupine</name>
    <name type="synonym">Lupinus termis</name>
    <dbReference type="NCBI Taxonomy" id="3870"/>
    <lineage>
        <taxon>Eukaryota</taxon>
        <taxon>Viridiplantae</taxon>
        <taxon>Streptophyta</taxon>
        <taxon>Embryophyta</taxon>
        <taxon>Tracheophyta</taxon>
        <taxon>Spermatophyta</taxon>
        <taxon>Magnoliopsida</taxon>
        <taxon>eudicotyledons</taxon>
        <taxon>Gunneridae</taxon>
        <taxon>Pentapetalae</taxon>
        <taxon>rosids</taxon>
        <taxon>fabids</taxon>
        <taxon>Fabales</taxon>
        <taxon>Fabaceae</taxon>
        <taxon>Papilionoideae</taxon>
        <taxon>50 kb inversion clade</taxon>
        <taxon>genistoids sensu lato</taxon>
        <taxon>core genistoids</taxon>
        <taxon>Genisteae</taxon>
        <taxon>Lupinus</taxon>
    </lineage>
</organism>
<evidence type="ECO:0000256" key="1">
    <source>
        <dbReference type="SAM" id="Phobius"/>
    </source>
</evidence>
<feature type="transmembrane region" description="Helical" evidence="1">
    <location>
        <begin position="94"/>
        <end position="115"/>
    </location>
</feature>
<dbReference type="EMBL" id="WOCE01000011">
    <property type="protein sequence ID" value="KAE9604415.1"/>
    <property type="molecule type" value="Genomic_DNA"/>
</dbReference>
<feature type="signal peptide" evidence="2">
    <location>
        <begin position="1"/>
        <end position="17"/>
    </location>
</feature>
<accession>A0A6A4PRX3</accession>
<keyword evidence="1" id="KW-1133">Transmembrane helix</keyword>
<sequence>MCSIFFSLFISFSPYLPLIQIPEAEKEEEVKFWGKDKSLVVNKQYTLARVLALKKSHKYQHNPYQIRFNSHWWHCLIIIDTSCMLPMLQQLLFLSLYLSFSFTILILSISLLISLKQIFFIFHHIHFILFLNK</sequence>
<proteinExistence type="predicted"/>
<feature type="chain" id="PRO_5025532534" evidence="2">
    <location>
        <begin position="18"/>
        <end position="133"/>
    </location>
</feature>
<keyword evidence="1" id="KW-0472">Membrane</keyword>
<dbReference type="Proteomes" id="UP000447434">
    <property type="component" value="Chromosome 11"/>
</dbReference>
<reference evidence="4" key="1">
    <citation type="journal article" date="2020" name="Nat. Commun.">
        <title>Genome sequence of the cluster root forming white lupin.</title>
        <authorList>
            <person name="Hufnagel B."/>
            <person name="Marques A."/>
            <person name="Soriano A."/>
            <person name="Marques L."/>
            <person name="Divol F."/>
            <person name="Doumas P."/>
            <person name="Sallet E."/>
            <person name="Mancinotti D."/>
            <person name="Carrere S."/>
            <person name="Marande W."/>
            <person name="Arribat S."/>
            <person name="Keller J."/>
            <person name="Huneau C."/>
            <person name="Blein T."/>
            <person name="Aime D."/>
            <person name="Laguerre M."/>
            <person name="Taylor J."/>
            <person name="Schubert V."/>
            <person name="Nelson M."/>
            <person name="Geu-Flores F."/>
            <person name="Crespi M."/>
            <person name="Gallardo-Guerrero K."/>
            <person name="Delaux P.-M."/>
            <person name="Salse J."/>
            <person name="Berges H."/>
            <person name="Guyot R."/>
            <person name="Gouzy J."/>
            <person name="Peret B."/>
        </authorList>
    </citation>
    <scope>NUCLEOTIDE SEQUENCE [LARGE SCALE GENOMIC DNA]</scope>
    <source>
        <strain evidence="4">cv. Amiga</strain>
    </source>
</reference>
<keyword evidence="4" id="KW-1185">Reference proteome</keyword>
<dbReference type="AlphaFoldDB" id="A0A6A4PRX3"/>
<keyword evidence="2" id="KW-0732">Signal</keyword>
<name>A0A6A4PRX3_LUPAL</name>
<keyword evidence="1" id="KW-0812">Transmembrane</keyword>
<protein>
    <submittedName>
        <fullName evidence="3">Uncharacterized protein</fullName>
    </submittedName>
</protein>
<gene>
    <name evidence="3" type="ORF">Lalb_Chr11g0071581</name>
</gene>
<evidence type="ECO:0000313" key="3">
    <source>
        <dbReference type="EMBL" id="KAE9604415.1"/>
    </source>
</evidence>
<evidence type="ECO:0000313" key="4">
    <source>
        <dbReference type="Proteomes" id="UP000447434"/>
    </source>
</evidence>
<evidence type="ECO:0000256" key="2">
    <source>
        <dbReference type="SAM" id="SignalP"/>
    </source>
</evidence>
<comment type="caution">
    <text evidence="3">The sequence shown here is derived from an EMBL/GenBank/DDBJ whole genome shotgun (WGS) entry which is preliminary data.</text>
</comment>